<keyword evidence="3" id="KW-1185">Reference proteome</keyword>
<feature type="region of interest" description="Disordered" evidence="1">
    <location>
        <begin position="44"/>
        <end position="74"/>
    </location>
</feature>
<gene>
    <name evidence="2" type="ORF">O181_069213</name>
</gene>
<name>A0A9Q3F1T9_9BASI</name>
<feature type="compositionally biased region" description="Low complexity" evidence="1">
    <location>
        <begin position="45"/>
        <end position="57"/>
    </location>
</feature>
<proteinExistence type="predicted"/>
<accession>A0A9Q3F1T9</accession>
<comment type="caution">
    <text evidence="2">The sequence shown here is derived from an EMBL/GenBank/DDBJ whole genome shotgun (WGS) entry which is preliminary data.</text>
</comment>
<sequence>MNHHILNPPPHYQNSNQESLVHISRPWESSWTQVSEIRPWFNDETTAFGTTPTHPTGNAMVHSPGEKSRLPPHHASNNYCSITHINYGASHELPPAPRNFNYQVPCSPMRPMTMHHNLSNQQAMHNDPQRPATLVALSPLFENRHHWPKRSVTVSPTVEKMCNETIAPTGLTQSV</sequence>
<protein>
    <submittedName>
        <fullName evidence="2">Uncharacterized protein</fullName>
    </submittedName>
</protein>
<reference evidence="2" key="1">
    <citation type="submission" date="2021-03" db="EMBL/GenBank/DDBJ databases">
        <title>Draft genome sequence of rust myrtle Austropuccinia psidii MF-1, a brazilian biotype.</title>
        <authorList>
            <person name="Quecine M.C."/>
            <person name="Pachon D.M.R."/>
            <person name="Bonatelli M.L."/>
            <person name="Correr F.H."/>
            <person name="Franceschini L.M."/>
            <person name="Leite T.F."/>
            <person name="Margarido G.R.A."/>
            <person name="Almeida C.A."/>
            <person name="Ferrarezi J.A."/>
            <person name="Labate C.A."/>
        </authorList>
    </citation>
    <scope>NUCLEOTIDE SEQUENCE</scope>
    <source>
        <strain evidence="2">MF-1</strain>
    </source>
</reference>
<evidence type="ECO:0000313" key="3">
    <source>
        <dbReference type="Proteomes" id="UP000765509"/>
    </source>
</evidence>
<dbReference type="EMBL" id="AVOT02035208">
    <property type="protein sequence ID" value="MBW0529498.1"/>
    <property type="molecule type" value="Genomic_DNA"/>
</dbReference>
<organism evidence="2 3">
    <name type="scientific">Austropuccinia psidii MF-1</name>
    <dbReference type="NCBI Taxonomy" id="1389203"/>
    <lineage>
        <taxon>Eukaryota</taxon>
        <taxon>Fungi</taxon>
        <taxon>Dikarya</taxon>
        <taxon>Basidiomycota</taxon>
        <taxon>Pucciniomycotina</taxon>
        <taxon>Pucciniomycetes</taxon>
        <taxon>Pucciniales</taxon>
        <taxon>Sphaerophragmiaceae</taxon>
        <taxon>Austropuccinia</taxon>
    </lineage>
</organism>
<dbReference type="AlphaFoldDB" id="A0A9Q3F1T9"/>
<evidence type="ECO:0000313" key="2">
    <source>
        <dbReference type="EMBL" id="MBW0529498.1"/>
    </source>
</evidence>
<dbReference type="Proteomes" id="UP000765509">
    <property type="component" value="Unassembled WGS sequence"/>
</dbReference>
<evidence type="ECO:0000256" key="1">
    <source>
        <dbReference type="SAM" id="MobiDB-lite"/>
    </source>
</evidence>